<keyword evidence="1" id="KW-0812">Transmembrane</keyword>
<dbReference type="Proteomes" id="UP000825933">
    <property type="component" value="Unassembled WGS sequence"/>
</dbReference>
<feature type="transmembrane region" description="Helical" evidence="1">
    <location>
        <begin position="12"/>
        <end position="37"/>
    </location>
</feature>
<protein>
    <submittedName>
        <fullName evidence="2">Metal-dependent hydrolase</fullName>
    </submittedName>
</protein>
<sequence length="214" mass="24061">MRSYTHITGAILLFISFAYLTNLNYLWVGILFAGWISVFPDILDRFTGTHRGYGHSIFWIIPCLFVGFWSITIAAALVTGLISHVILDILTTKGSPILYPLSKTNFVVLKENRRIKTGTNQDKALFLVLIFLLIPVLFFTIQSICIDKTSFDLSHAFATNGTNGTNTAMSNPQYSMKNNPNLNIQLPKPVKNVNETITIKKVDENETRIMVNNT</sequence>
<dbReference type="AlphaFoldDB" id="A0A8T5UTD2"/>
<reference evidence="3" key="1">
    <citation type="journal article" date="2022" name="Microbiol. Resour. Announc.">
        <title>Draft Genome Sequence of a Methanogenic Archaeon from West Spitsbergen Permafrost.</title>
        <authorList>
            <person name="Trubitsyn V."/>
            <person name="Rivkina E."/>
            <person name="Shcherbakova V."/>
        </authorList>
    </citation>
    <scope>NUCLEOTIDE SEQUENCE [LARGE SCALE GENOMIC DNA]</scope>
    <source>
        <strain evidence="3">VT</strain>
    </source>
</reference>
<proteinExistence type="predicted"/>
<evidence type="ECO:0000313" key="2">
    <source>
        <dbReference type="EMBL" id="MBZ2164470.1"/>
    </source>
</evidence>
<evidence type="ECO:0000313" key="3">
    <source>
        <dbReference type="Proteomes" id="UP000825933"/>
    </source>
</evidence>
<feature type="transmembrane region" description="Helical" evidence="1">
    <location>
        <begin position="124"/>
        <end position="144"/>
    </location>
</feature>
<keyword evidence="2" id="KW-0378">Hydrolase</keyword>
<accession>A0A8T5UTD2</accession>
<comment type="caution">
    <text evidence="2">The sequence shown here is derived from an EMBL/GenBank/DDBJ whole genome shotgun (WGS) entry which is preliminary data.</text>
</comment>
<keyword evidence="1" id="KW-1133">Transmembrane helix</keyword>
<gene>
    <name evidence="2" type="ORF">K8N75_00165</name>
</gene>
<organism evidence="2 3">
    <name type="scientific">Methanobacterium spitsbergense</name>
    <dbReference type="NCBI Taxonomy" id="2874285"/>
    <lineage>
        <taxon>Archaea</taxon>
        <taxon>Methanobacteriati</taxon>
        <taxon>Methanobacteriota</taxon>
        <taxon>Methanomada group</taxon>
        <taxon>Methanobacteria</taxon>
        <taxon>Methanobacteriales</taxon>
        <taxon>Methanobacteriaceae</taxon>
        <taxon>Methanobacterium</taxon>
    </lineage>
</organism>
<evidence type="ECO:0000256" key="1">
    <source>
        <dbReference type="SAM" id="Phobius"/>
    </source>
</evidence>
<dbReference type="InterPro" id="IPR007404">
    <property type="entry name" value="YdjM-like"/>
</dbReference>
<keyword evidence="1" id="KW-0472">Membrane</keyword>
<dbReference type="EMBL" id="JAIOUQ010000001">
    <property type="protein sequence ID" value="MBZ2164470.1"/>
    <property type="molecule type" value="Genomic_DNA"/>
</dbReference>
<dbReference type="Pfam" id="PF04307">
    <property type="entry name" value="YdjM"/>
    <property type="match status" value="1"/>
</dbReference>
<keyword evidence="3" id="KW-1185">Reference proteome</keyword>
<name>A0A8T5UTD2_9EURY</name>
<feature type="transmembrane region" description="Helical" evidence="1">
    <location>
        <begin position="57"/>
        <end position="87"/>
    </location>
</feature>
<dbReference type="GO" id="GO:0016787">
    <property type="term" value="F:hydrolase activity"/>
    <property type="evidence" value="ECO:0007669"/>
    <property type="project" value="UniProtKB-KW"/>
</dbReference>
<dbReference type="RefSeq" id="WP_223790152.1">
    <property type="nucleotide sequence ID" value="NZ_JAIOUQ010000001.1"/>
</dbReference>